<evidence type="ECO:0000256" key="1">
    <source>
        <dbReference type="SAM" id="MobiDB-lite"/>
    </source>
</evidence>
<dbReference type="AlphaFoldDB" id="A0AAV7NV12"/>
<proteinExistence type="predicted"/>
<comment type="caution">
    <text evidence="2">The sequence shown here is derived from an EMBL/GenBank/DDBJ whole genome shotgun (WGS) entry which is preliminary data.</text>
</comment>
<evidence type="ECO:0000313" key="3">
    <source>
        <dbReference type="Proteomes" id="UP001066276"/>
    </source>
</evidence>
<sequence>MEYGLRIVCMDEYAERDLEKWGAIRERLDFEAPSTQMESTENLLHPDRTASTAGPEIRWKSPPERYDPRIVELWVMRPHTGHPLIKRTAMAFIRLNLGPFHEGNTES</sequence>
<keyword evidence="3" id="KW-1185">Reference proteome</keyword>
<accession>A0AAV7NV12</accession>
<organism evidence="2 3">
    <name type="scientific">Pleurodeles waltl</name>
    <name type="common">Iberian ribbed newt</name>
    <dbReference type="NCBI Taxonomy" id="8319"/>
    <lineage>
        <taxon>Eukaryota</taxon>
        <taxon>Metazoa</taxon>
        <taxon>Chordata</taxon>
        <taxon>Craniata</taxon>
        <taxon>Vertebrata</taxon>
        <taxon>Euteleostomi</taxon>
        <taxon>Amphibia</taxon>
        <taxon>Batrachia</taxon>
        <taxon>Caudata</taxon>
        <taxon>Salamandroidea</taxon>
        <taxon>Salamandridae</taxon>
        <taxon>Pleurodelinae</taxon>
        <taxon>Pleurodeles</taxon>
    </lineage>
</organism>
<reference evidence="2" key="1">
    <citation type="journal article" date="2022" name="bioRxiv">
        <title>Sequencing and chromosome-scale assembly of the giantPleurodeles waltlgenome.</title>
        <authorList>
            <person name="Brown T."/>
            <person name="Elewa A."/>
            <person name="Iarovenko S."/>
            <person name="Subramanian E."/>
            <person name="Araus A.J."/>
            <person name="Petzold A."/>
            <person name="Susuki M."/>
            <person name="Suzuki K.-i.T."/>
            <person name="Hayashi T."/>
            <person name="Toyoda A."/>
            <person name="Oliveira C."/>
            <person name="Osipova E."/>
            <person name="Leigh N.D."/>
            <person name="Simon A."/>
            <person name="Yun M.H."/>
        </authorList>
    </citation>
    <scope>NUCLEOTIDE SEQUENCE</scope>
    <source>
        <strain evidence="2">20211129_DDA</strain>
        <tissue evidence="2">Liver</tissue>
    </source>
</reference>
<evidence type="ECO:0000313" key="2">
    <source>
        <dbReference type="EMBL" id="KAJ1119933.1"/>
    </source>
</evidence>
<feature type="region of interest" description="Disordered" evidence="1">
    <location>
        <begin position="32"/>
        <end position="61"/>
    </location>
</feature>
<name>A0AAV7NV12_PLEWA</name>
<protein>
    <submittedName>
        <fullName evidence="2">Uncharacterized protein</fullName>
    </submittedName>
</protein>
<gene>
    <name evidence="2" type="ORF">NDU88_008116</name>
</gene>
<dbReference type="Proteomes" id="UP001066276">
    <property type="component" value="Chromosome 8"/>
</dbReference>
<dbReference type="EMBL" id="JANPWB010000012">
    <property type="protein sequence ID" value="KAJ1119933.1"/>
    <property type="molecule type" value="Genomic_DNA"/>
</dbReference>
<feature type="compositionally biased region" description="Polar residues" evidence="1">
    <location>
        <begin position="33"/>
        <end position="42"/>
    </location>
</feature>